<feature type="transmembrane region" description="Helical" evidence="9">
    <location>
        <begin position="148"/>
        <end position="171"/>
    </location>
</feature>
<organism evidence="13 14">
    <name type="scientific">Subtercola frigoramans</name>
    <dbReference type="NCBI Taxonomy" id="120298"/>
    <lineage>
        <taxon>Bacteria</taxon>
        <taxon>Bacillati</taxon>
        <taxon>Actinomycetota</taxon>
        <taxon>Actinomycetes</taxon>
        <taxon>Micrococcales</taxon>
        <taxon>Microbacteriaceae</taxon>
        <taxon>Subtercola</taxon>
    </lineage>
</organism>
<keyword evidence="8 9" id="KW-0472">Membrane</keyword>
<evidence type="ECO:0000313" key="13">
    <source>
        <dbReference type="EMBL" id="MBM7471454.1"/>
    </source>
</evidence>
<evidence type="ECO:0000259" key="12">
    <source>
        <dbReference type="PROSITE" id="PS50928"/>
    </source>
</evidence>
<comment type="function">
    <text evidence="10">Part of the binding-protein-dependent transport system for phosphate; probably responsible for the translocation of the substrate across the membrane.</text>
</comment>
<dbReference type="Proteomes" id="UP000776164">
    <property type="component" value="Unassembled WGS sequence"/>
</dbReference>
<dbReference type="NCBIfam" id="TIGR02138">
    <property type="entry name" value="phosphate_pstC"/>
    <property type="match status" value="1"/>
</dbReference>
<evidence type="ECO:0000256" key="7">
    <source>
        <dbReference type="ARBA" id="ARBA00022989"/>
    </source>
</evidence>
<accession>A0ABS2L366</accession>
<keyword evidence="3 9" id="KW-0813">Transport</keyword>
<dbReference type="InterPro" id="IPR000515">
    <property type="entry name" value="MetI-like"/>
</dbReference>
<evidence type="ECO:0000256" key="5">
    <source>
        <dbReference type="ARBA" id="ARBA00022592"/>
    </source>
</evidence>
<protein>
    <recommendedName>
        <fullName evidence="10">Phosphate transport system permease protein</fullName>
    </recommendedName>
</protein>
<gene>
    <name evidence="13" type="ORF">JOE66_001088</name>
</gene>
<feature type="transmembrane region" description="Helical" evidence="9">
    <location>
        <begin position="191"/>
        <end position="218"/>
    </location>
</feature>
<name>A0ABS2L366_9MICO</name>
<feature type="transmembrane region" description="Helical" evidence="9">
    <location>
        <begin position="103"/>
        <end position="136"/>
    </location>
</feature>
<dbReference type="SUPFAM" id="SSF161098">
    <property type="entry name" value="MetI-like"/>
    <property type="match status" value="1"/>
</dbReference>
<evidence type="ECO:0000256" key="4">
    <source>
        <dbReference type="ARBA" id="ARBA00022475"/>
    </source>
</evidence>
<evidence type="ECO:0000256" key="9">
    <source>
        <dbReference type="RuleBase" id="RU363032"/>
    </source>
</evidence>
<dbReference type="CDD" id="cd06261">
    <property type="entry name" value="TM_PBP2"/>
    <property type="match status" value="1"/>
</dbReference>
<keyword evidence="7 9" id="KW-1133">Transmembrane helix</keyword>
<feature type="transmembrane region" description="Helical" evidence="9">
    <location>
        <begin position="275"/>
        <end position="293"/>
    </location>
</feature>
<dbReference type="PANTHER" id="PTHR30425">
    <property type="entry name" value="PHOSPHATE TRANSPORT SYSTEM PERMEASE PROTEIN PST"/>
    <property type="match status" value="1"/>
</dbReference>
<sequence length="405" mass="42449">MSNRTSVHSAPESPSGRSAQTTSSTPPDGGSDRHDAAAIGRSTRIRPGDFIFRFLSTGSAVLIMIILAGVALFLIISAIPAIVADWQTDPQLNTGPTAGFPNFWSYVGPLIWGTLWSAAIALLFGAPVGIGIALFISHYAPRRLASILGYLVDLLAAVPSIVFGLWGIIVIRPFLLPLSDWLSANLGWIPLFGGPVTTTGSTILAGALVLAVMILPIITSISREIFLQTPRLHEEAALALGATRWEMIRLSVFPYAKSGIVSATLLGLGRALGETMAIALIISPAILVSVRLITEGQNSQTIAANIALNFPIATTLQRDALIGTGLMLFVISLAVNSIARVIVSGKRGKRKKGKAAPLTPGPLSRVPAGDFASATAIDVVAGPGRVGIIDDEGPTPEEDIEGARY</sequence>
<comment type="subcellular location">
    <subcellularLocation>
        <location evidence="1 9">Cell membrane</location>
        <topology evidence="1 9">Multi-pass membrane protein</topology>
    </subcellularLocation>
</comment>
<evidence type="ECO:0000256" key="8">
    <source>
        <dbReference type="ARBA" id="ARBA00023136"/>
    </source>
</evidence>
<evidence type="ECO:0000256" key="10">
    <source>
        <dbReference type="RuleBase" id="RU363054"/>
    </source>
</evidence>
<evidence type="ECO:0000256" key="1">
    <source>
        <dbReference type="ARBA" id="ARBA00004651"/>
    </source>
</evidence>
<dbReference type="Gene3D" id="1.10.3720.10">
    <property type="entry name" value="MetI-like"/>
    <property type="match status" value="1"/>
</dbReference>
<keyword evidence="6 9" id="KW-0812">Transmembrane</keyword>
<dbReference type="InterPro" id="IPR035906">
    <property type="entry name" value="MetI-like_sf"/>
</dbReference>
<feature type="compositionally biased region" description="Polar residues" evidence="11">
    <location>
        <begin position="15"/>
        <end position="26"/>
    </location>
</feature>
<evidence type="ECO:0000256" key="6">
    <source>
        <dbReference type="ARBA" id="ARBA00022692"/>
    </source>
</evidence>
<dbReference type="Pfam" id="PF00528">
    <property type="entry name" value="BPD_transp_1"/>
    <property type="match status" value="1"/>
</dbReference>
<feature type="transmembrane region" description="Helical" evidence="9">
    <location>
        <begin position="50"/>
        <end position="83"/>
    </location>
</feature>
<comment type="similarity">
    <text evidence="2 10">Belongs to the binding-protein-dependent transport system permease family. CysTW subfamily.</text>
</comment>
<dbReference type="EMBL" id="JAFBBU010000001">
    <property type="protein sequence ID" value="MBM7471454.1"/>
    <property type="molecule type" value="Genomic_DNA"/>
</dbReference>
<dbReference type="InterPro" id="IPR011864">
    <property type="entry name" value="Phosphate_PstC"/>
</dbReference>
<keyword evidence="5 10" id="KW-0592">Phosphate transport</keyword>
<evidence type="ECO:0000313" key="14">
    <source>
        <dbReference type="Proteomes" id="UP000776164"/>
    </source>
</evidence>
<reference evidence="13 14" key="1">
    <citation type="submission" date="2021-01" db="EMBL/GenBank/DDBJ databases">
        <title>Sequencing the genomes of 1000 actinobacteria strains.</title>
        <authorList>
            <person name="Klenk H.-P."/>
        </authorList>
    </citation>
    <scope>NUCLEOTIDE SEQUENCE [LARGE SCALE GENOMIC DNA]</scope>
    <source>
        <strain evidence="13 14">DSM 13057</strain>
    </source>
</reference>
<keyword evidence="4 10" id="KW-1003">Cell membrane</keyword>
<keyword evidence="14" id="KW-1185">Reference proteome</keyword>
<dbReference type="PANTHER" id="PTHR30425:SF1">
    <property type="entry name" value="PHOSPHATE TRANSPORT SYSTEM PERMEASE PROTEIN PSTC"/>
    <property type="match status" value="1"/>
</dbReference>
<feature type="region of interest" description="Disordered" evidence="11">
    <location>
        <begin position="1"/>
        <end position="35"/>
    </location>
</feature>
<feature type="transmembrane region" description="Helical" evidence="9">
    <location>
        <begin position="320"/>
        <end position="343"/>
    </location>
</feature>
<evidence type="ECO:0000256" key="11">
    <source>
        <dbReference type="SAM" id="MobiDB-lite"/>
    </source>
</evidence>
<comment type="caution">
    <text evidence="13">The sequence shown here is derived from an EMBL/GenBank/DDBJ whole genome shotgun (WGS) entry which is preliminary data.</text>
</comment>
<evidence type="ECO:0000256" key="3">
    <source>
        <dbReference type="ARBA" id="ARBA00022448"/>
    </source>
</evidence>
<evidence type="ECO:0000256" key="2">
    <source>
        <dbReference type="ARBA" id="ARBA00007069"/>
    </source>
</evidence>
<feature type="domain" description="ABC transmembrane type-1" evidence="12">
    <location>
        <begin position="111"/>
        <end position="339"/>
    </location>
</feature>
<dbReference type="InterPro" id="IPR051124">
    <property type="entry name" value="Phosphate_Transport_Permease"/>
</dbReference>
<dbReference type="PROSITE" id="PS50928">
    <property type="entry name" value="ABC_TM1"/>
    <property type="match status" value="1"/>
</dbReference>
<proteinExistence type="inferred from homology"/>